<dbReference type="GO" id="GO:0003724">
    <property type="term" value="F:RNA helicase activity"/>
    <property type="evidence" value="ECO:0007669"/>
    <property type="project" value="UniProtKB-EC"/>
</dbReference>
<dbReference type="OrthoDB" id="5575at2759"/>
<dbReference type="AlphaFoldDB" id="A0A9W8U5G8"/>
<comment type="caution">
    <text evidence="2">The sequence shown here is derived from an EMBL/GenBank/DDBJ whole genome shotgun (WGS) entry which is preliminary data.</text>
</comment>
<protein>
    <submittedName>
        <fullName evidence="2">Pre-mRNA-splicing helicase BRR2</fullName>
        <ecNumber evidence="2">3.6.4.13</ecNumber>
    </submittedName>
</protein>
<dbReference type="Pfam" id="PF21188">
    <property type="entry name" value="BRR2_plug"/>
    <property type="match status" value="1"/>
</dbReference>
<keyword evidence="3" id="KW-1185">Reference proteome</keyword>
<organism evidence="2 3">
    <name type="scientific">Fusarium irregulare</name>
    <dbReference type="NCBI Taxonomy" id="2494466"/>
    <lineage>
        <taxon>Eukaryota</taxon>
        <taxon>Fungi</taxon>
        <taxon>Dikarya</taxon>
        <taxon>Ascomycota</taxon>
        <taxon>Pezizomycotina</taxon>
        <taxon>Sordariomycetes</taxon>
        <taxon>Hypocreomycetidae</taxon>
        <taxon>Hypocreales</taxon>
        <taxon>Nectriaceae</taxon>
        <taxon>Fusarium</taxon>
        <taxon>Fusarium incarnatum-equiseti species complex</taxon>
    </lineage>
</organism>
<proteinExistence type="predicted"/>
<keyword evidence="2" id="KW-0067">ATP-binding</keyword>
<accession>A0A9W8U5G8</accession>
<keyword evidence="2" id="KW-0378">Hydrolase</keyword>
<name>A0A9W8U5G8_9HYPO</name>
<reference evidence="2" key="1">
    <citation type="submission" date="2022-10" db="EMBL/GenBank/DDBJ databases">
        <title>Fusarium specimens isolated from Avocado Roots.</title>
        <authorList>
            <person name="Stajich J."/>
            <person name="Roper C."/>
            <person name="Heimlech-Rivalta G."/>
        </authorList>
    </citation>
    <scope>NUCLEOTIDE SEQUENCE</scope>
    <source>
        <strain evidence="2">CF00143</strain>
    </source>
</reference>
<evidence type="ECO:0000313" key="3">
    <source>
        <dbReference type="Proteomes" id="UP001152130"/>
    </source>
</evidence>
<sequence length="99" mass="10920">MEDITYRPRTAATRAIFDSIITIVANNLGDVPHEVVCSTADAVLEYLKDDNIKGLDKKREVDDILGVTLRPKQWNGLVALGKKITDYGAQDDDENNSTA</sequence>
<dbReference type="GO" id="GO:0016787">
    <property type="term" value="F:hydrolase activity"/>
    <property type="evidence" value="ECO:0007669"/>
    <property type="project" value="UniProtKB-KW"/>
</dbReference>
<dbReference type="EC" id="3.6.4.13" evidence="2"/>
<keyword evidence="2" id="KW-0547">Nucleotide-binding</keyword>
<evidence type="ECO:0000313" key="2">
    <source>
        <dbReference type="EMBL" id="KAJ4005559.1"/>
    </source>
</evidence>
<dbReference type="InterPro" id="IPR048863">
    <property type="entry name" value="BRR2_plug"/>
</dbReference>
<gene>
    <name evidence="2" type="primary">brr2_2</name>
    <name evidence="2" type="ORF">NW766_011109</name>
</gene>
<feature type="domain" description="Pre-mRNA-splicing helicase BRR2-like plug" evidence="1">
    <location>
        <begin position="13"/>
        <end position="80"/>
    </location>
</feature>
<keyword evidence="2" id="KW-0347">Helicase</keyword>
<dbReference type="Proteomes" id="UP001152130">
    <property type="component" value="Unassembled WGS sequence"/>
</dbReference>
<evidence type="ECO:0000259" key="1">
    <source>
        <dbReference type="Pfam" id="PF21188"/>
    </source>
</evidence>
<dbReference type="EMBL" id="JAPDHF010000021">
    <property type="protein sequence ID" value="KAJ4005559.1"/>
    <property type="molecule type" value="Genomic_DNA"/>
</dbReference>